<evidence type="ECO:0000313" key="3">
    <source>
        <dbReference type="Proteomes" id="UP000620025"/>
    </source>
</evidence>
<dbReference type="Pfam" id="PF13304">
    <property type="entry name" value="AAA_21"/>
    <property type="match status" value="1"/>
</dbReference>
<dbReference type="RefSeq" id="WP_192068507.1">
    <property type="nucleotide sequence ID" value="NZ_JACYWY010000001.1"/>
</dbReference>
<protein>
    <submittedName>
        <fullName evidence="2">AAA family ATPase</fullName>
    </submittedName>
</protein>
<organism evidence="2 3">
    <name type="scientific">Pseudomonas coleopterorum</name>
    <dbReference type="NCBI Taxonomy" id="1605838"/>
    <lineage>
        <taxon>Bacteria</taxon>
        <taxon>Pseudomonadati</taxon>
        <taxon>Pseudomonadota</taxon>
        <taxon>Gammaproteobacteria</taxon>
        <taxon>Pseudomonadales</taxon>
        <taxon>Pseudomonadaceae</taxon>
        <taxon>Pseudomonas</taxon>
    </lineage>
</organism>
<feature type="domain" description="ATPase AAA-type core" evidence="1">
    <location>
        <begin position="205"/>
        <end position="471"/>
    </location>
</feature>
<keyword evidence="3" id="KW-1185">Reference proteome</keyword>
<gene>
    <name evidence="2" type="ORF">IFT38_15100</name>
</gene>
<dbReference type="SUPFAM" id="SSF52540">
    <property type="entry name" value="P-loop containing nucleoside triphosphate hydrolases"/>
    <property type="match status" value="1"/>
</dbReference>
<comment type="caution">
    <text evidence="2">The sequence shown here is derived from an EMBL/GenBank/DDBJ whole genome shotgun (WGS) entry which is preliminary data.</text>
</comment>
<evidence type="ECO:0000313" key="2">
    <source>
        <dbReference type="EMBL" id="MBD8770873.1"/>
    </source>
</evidence>
<proteinExistence type="predicted"/>
<dbReference type="InterPro" id="IPR003959">
    <property type="entry name" value="ATPase_AAA_core"/>
</dbReference>
<accession>A0ABR9C0J7</accession>
<dbReference type="PANTHER" id="PTHR43581:SF4">
    <property type="entry name" value="ATP_GTP PHOSPHATASE"/>
    <property type="match status" value="1"/>
</dbReference>
<sequence>MDVIYQTGRSWKQSPLAIAGVPNALVLSYNNWDDFGFGTTFNSAVFKDGICLYEFALKILVPGVKNTYQHFNDLVSAGWNGVFPPPGTNYVSIPSDIVLYEVLISAVGVDESKRILALTRDAGLLQSNSNAEDRAALQVILQSEGWSNSLMREAGAKKAFQDGWRVFEHSAPKKINDFSLYLPRQNGTMQPIDFAFNSTVLPYDINVLIGPNGVGKSYSLKTLVEYWLGVGAGDPLSLNGWKPFSNHPNISKLILVSYSPFEEFTLDLDGTQLQDKDAYRYFGFRHQIEEEGRKRIGINRNLPSKDSVESLTKAFEDDDAFDFLETWIGKVDIICEILSGAISFDELAFELDEGFSANPFETILIREIDGRRYIIPKTFSQVERALPNIQKTEGVVFLKEGRRVSLSSGQRLFCYIVINVVGEIKKDSMVIIDEPELFLHPKLEVEFIGLLKKINQAFNSCAVLATHSLSIARETPAKCVHVFRNLTDGLDIVHPPFETFGGDMQRISTYVFGDDSFSKPFETWLTAKLDALDDPRQLIAALGKEVNEELVVKILNYEGTHGRQNSNS</sequence>
<dbReference type="PANTHER" id="PTHR43581">
    <property type="entry name" value="ATP/GTP PHOSPHATASE"/>
    <property type="match status" value="1"/>
</dbReference>
<name>A0ABR9C0J7_9PSED</name>
<dbReference type="InterPro" id="IPR051396">
    <property type="entry name" value="Bact_Antivir_Def_Nuclease"/>
</dbReference>
<dbReference type="Proteomes" id="UP000620025">
    <property type="component" value="Unassembled WGS sequence"/>
</dbReference>
<dbReference type="EMBL" id="JACYWZ010000006">
    <property type="protein sequence ID" value="MBD8770873.1"/>
    <property type="molecule type" value="Genomic_DNA"/>
</dbReference>
<reference evidence="2 3" key="1">
    <citation type="journal article" date="2020" name="FEMS Microbiol. Ecol.">
        <title>Temporal dynamics of bacterial communities during seed development and maturation.</title>
        <authorList>
            <person name="Chesneau G."/>
            <person name="Torres-Cortes G."/>
            <person name="Briand M."/>
            <person name="Darrasse A."/>
            <person name="Preveaux A."/>
            <person name="Marais C."/>
            <person name="Jacques M.A."/>
            <person name="Shade A."/>
            <person name="Barret M."/>
        </authorList>
    </citation>
    <scope>NUCLEOTIDE SEQUENCE [LARGE SCALE GENOMIC DNA]</scope>
    <source>
        <strain evidence="2 3">CFBP13599</strain>
    </source>
</reference>
<dbReference type="Gene3D" id="3.40.50.300">
    <property type="entry name" value="P-loop containing nucleotide triphosphate hydrolases"/>
    <property type="match status" value="1"/>
</dbReference>
<evidence type="ECO:0000259" key="1">
    <source>
        <dbReference type="Pfam" id="PF13304"/>
    </source>
</evidence>
<dbReference type="InterPro" id="IPR027417">
    <property type="entry name" value="P-loop_NTPase"/>
</dbReference>